<name>A0A327X2A1_9GAMM</name>
<dbReference type="InterPro" id="IPR052037">
    <property type="entry name" value="LPS_export_LptA"/>
</dbReference>
<dbReference type="EMBL" id="PIPK01000002">
    <property type="protein sequence ID" value="RUO27603.1"/>
    <property type="molecule type" value="Genomic_DNA"/>
</dbReference>
<dbReference type="GO" id="GO:0001530">
    <property type="term" value="F:lipopolysaccharide binding"/>
    <property type="evidence" value="ECO:0007669"/>
    <property type="project" value="InterPro"/>
</dbReference>
<comment type="function">
    <text evidence="4">Involved in the assembly of lipopolysaccharide (LPS). Required for the translocation of LPS from the inner membrane to the outer membrane. May form a bridge between the inner membrane and the outer membrane, via interactions with LptC and LptD, thereby facilitating LPS transfer across the periplasm.</text>
</comment>
<evidence type="ECO:0000256" key="4">
    <source>
        <dbReference type="HAMAP-Rule" id="MF_01914"/>
    </source>
</evidence>
<comment type="caution">
    <text evidence="6">The sequence shown here is derived from an EMBL/GenBank/DDBJ whole genome shotgun (WGS) entry which is preliminary data.</text>
</comment>
<dbReference type="NCBIfam" id="TIGR03002">
    <property type="entry name" value="outer_YhbN_LptA"/>
    <property type="match status" value="1"/>
</dbReference>
<dbReference type="GO" id="GO:0009279">
    <property type="term" value="C:cell outer membrane"/>
    <property type="evidence" value="ECO:0007669"/>
    <property type="project" value="TreeGrafter"/>
</dbReference>
<comment type="subcellular location">
    <subcellularLocation>
        <location evidence="4">Periplasm</location>
    </subcellularLocation>
</comment>
<dbReference type="OrthoDB" id="5599500at2"/>
<accession>A0A327X2A1</accession>
<dbReference type="Proteomes" id="UP000249203">
    <property type="component" value="Unassembled WGS sequence"/>
</dbReference>
<evidence type="ECO:0000313" key="6">
    <source>
        <dbReference type="EMBL" id="RAJ99254.1"/>
    </source>
</evidence>
<dbReference type="GO" id="GO:0043165">
    <property type="term" value="P:Gram-negative-bacterium-type cell outer membrane assembly"/>
    <property type="evidence" value="ECO:0007669"/>
    <property type="project" value="UniProtKB-UniRule"/>
</dbReference>
<dbReference type="Pfam" id="PF03968">
    <property type="entry name" value="LptD_N"/>
    <property type="match status" value="1"/>
</dbReference>
<gene>
    <name evidence="4 7" type="primary">lptA</name>
    <name evidence="6" type="ORF">B0I24_103254</name>
    <name evidence="7" type="ORF">CWE07_02975</name>
</gene>
<evidence type="ECO:0000256" key="3">
    <source>
        <dbReference type="ARBA" id="ARBA00022764"/>
    </source>
</evidence>
<feature type="signal peptide" evidence="4">
    <location>
        <begin position="1"/>
        <end position="22"/>
    </location>
</feature>
<dbReference type="GO" id="GO:0017089">
    <property type="term" value="F:glycolipid transfer activity"/>
    <property type="evidence" value="ECO:0007669"/>
    <property type="project" value="TreeGrafter"/>
</dbReference>
<keyword evidence="9" id="KW-1185">Reference proteome</keyword>
<dbReference type="HAMAP" id="MF_01914">
    <property type="entry name" value="LPS_assembly_LptA"/>
    <property type="match status" value="1"/>
</dbReference>
<dbReference type="PANTHER" id="PTHR36504">
    <property type="entry name" value="LIPOPOLYSACCHARIDE EXPORT SYSTEM PROTEIN LPTA"/>
    <property type="match status" value="1"/>
</dbReference>
<dbReference type="Proteomes" id="UP000287865">
    <property type="component" value="Unassembled WGS sequence"/>
</dbReference>
<reference evidence="6 8" key="2">
    <citation type="submission" date="2018-06" db="EMBL/GenBank/DDBJ databases">
        <title>Genomic Encyclopedia of Type Strains, Phase III (KMG-III): the genomes of soil and plant-associated and newly described type strains.</title>
        <authorList>
            <person name="Whitman W."/>
        </authorList>
    </citation>
    <scope>NUCLEOTIDE SEQUENCE [LARGE SCALE GENOMIC DNA]</scope>
    <source>
        <strain evidence="6 8">CGMCC 1.15366</strain>
    </source>
</reference>
<comment type="subunit">
    <text evidence="4">Component of the lipopolysaccharide transport and assembly complex.</text>
</comment>
<sequence precursor="true">MFKPPIILSAILSSLLISPVFADASRDFQQPISIEADDQELDIQANRVIVRNNVIIRQGSLLITADRLEVVSDGDVSQGEGEVFIATGSPATYQQEVEDGMLVEASASEIRYDASTRILVLQGNAQMLQSGNQVSANRITYYVDEQRVTAERDQDSEERVRTIFQPRQNGGSNQGN</sequence>
<evidence type="ECO:0000256" key="1">
    <source>
        <dbReference type="ARBA" id="ARBA00022448"/>
    </source>
</evidence>
<dbReference type="GO" id="GO:0015920">
    <property type="term" value="P:lipopolysaccharide transport"/>
    <property type="evidence" value="ECO:0007669"/>
    <property type="project" value="UniProtKB-UniRule"/>
</dbReference>
<dbReference type="RefSeq" id="WP_111568856.1">
    <property type="nucleotide sequence ID" value="NZ_PIPK01000002.1"/>
</dbReference>
<feature type="domain" description="Organic solvent tolerance-like N-terminal" evidence="5">
    <location>
        <begin position="34"/>
        <end position="146"/>
    </location>
</feature>
<keyword evidence="3 4" id="KW-0574">Periplasm</keyword>
<dbReference type="GO" id="GO:0030288">
    <property type="term" value="C:outer membrane-bounded periplasmic space"/>
    <property type="evidence" value="ECO:0007669"/>
    <property type="project" value="TreeGrafter"/>
</dbReference>
<dbReference type="InterPro" id="IPR014340">
    <property type="entry name" value="LptA"/>
</dbReference>
<dbReference type="Gene3D" id="2.60.450.10">
    <property type="entry name" value="Lipopolysaccharide (LPS) transport protein A like domain"/>
    <property type="match status" value="1"/>
</dbReference>
<feature type="chain" id="PRO_5016472899" description="Lipopolysaccharide export system protein LptA" evidence="4">
    <location>
        <begin position="23"/>
        <end position="176"/>
    </location>
</feature>
<keyword evidence="2 4" id="KW-0732">Signal</keyword>
<evidence type="ECO:0000259" key="5">
    <source>
        <dbReference type="Pfam" id="PF03968"/>
    </source>
</evidence>
<protein>
    <recommendedName>
        <fullName evidence="4">Lipopolysaccharide export system protein LptA</fullName>
    </recommendedName>
</protein>
<keyword evidence="1 4" id="KW-0813">Transport</keyword>
<evidence type="ECO:0000313" key="9">
    <source>
        <dbReference type="Proteomes" id="UP000287865"/>
    </source>
</evidence>
<evidence type="ECO:0000313" key="8">
    <source>
        <dbReference type="Proteomes" id="UP000249203"/>
    </source>
</evidence>
<dbReference type="EMBL" id="QLMD01000003">
    <property type="protein sequence ID" value="RAJ99254.1"/>
    <property type="molecule type" value="Genomic_DNA"/>
</dbReference>
<dbReference type="AlphaFoldDB" id="A0A327X2A1"/>
<evidence type="ECO:0000256" key="2">
    <source>
        <dbReference type="ARBA" id="ARBA00022729"/>
    </source>
</evidence>
<comment type="similarity">
    <text evidence="4">Belongs to the LptA family.</text>
</comment>
<organism evidence="6 8">
    <name type="scientific">Aliidiomarina maris</name>
    <dbReference type="NCBI Taxonomy" id="531312"/>
    <lineage>
        <taxon>Bacteria</taxon>
        <taxon>Pseudomonadati</taxon>
        <taxon>Pseudomonadota</taxon>
        <taxon>Gammaproteobacteria</taxon>
        <taxon>Alteromonadales</taxon>
        <taxon>Idiomarinaceae</taxon>
        <taxon>Aliidiomarina</taxon>
    </lineage>
</organism>
<dbReference type="InterPro" id="IPR005653">
    <property type="entry name" value="OstA-like_N"/>
</dbReference>
<dbReference type="PANTHER" id="PTHR36504:SF1">
    <property type="entry name" value="LIPOPOLYSACCHARIDE EXPORT SYSTEM PROTEIN LPTA"/>
    <property type="match status" value="1"/>
</dbReference>
<proteinExistence type="inferred from homology"/>
<reference evidence="7 9" key="1">
    <citation type="journal article" date="2018" name="Front. Microbiol.">
        <title>Genome-Based Analysis Reveals the Taxonomy and Diversity of the Family Idiomarinaceae.</title>
        <authorList>
            <person name="Liu Y."/>
            <person name="Lai Q."/>
            <person name="Shao Z."/>
        </authorList>
    </citation>
    <scope>NUCLEOTIDE SEQUENCE [LARGE SCALE GENOMIC DNA]</scope>
    <source>
        <strain evidence="7 9">CF12-14</strain>
    </source>
</reference>
<evidence type="ECO:0000313" key="7">
    <source>
        <dbReference type="EMBL" id="RUO27603.1"/>
    </source>
</evidence>